<dbReference type="EMBL" id="PDKZ01000002">
    <property type="protein sequence ID" value="PHH39200.1"/>
    <property type="molecule type" value="Genomic_DNA"/>
</dbReference>
<dbReference type="GO" id="GO:0061630">
    <property type="term" value="F:ubiquitin protein ligase activity"/>
    <property type="evidence" value="ECO:0007669"/>
    <property type="project" value="UniProtKB-EC"/>
</dbReference>
<comment type="similarity">
    <text evidence="6">Belongs to the LRR-containing bacterial E3 ligase family.</text>
</comment>
<dbReference type="PROSITE" id="PS51450">
    <property type="entry name" value="LRR"/>
    <property type="match status" value="2"/>
</dbReference>
<accession>A0A2C5W553</accession>
<feature type="active site" description="Glycyl thioester intermediate" evidence="6">
    <location>
        <position position="2128"/>
    </location>
</feature>
<protein>
    <recommendedName>
        <fullName evidence="2">RING-type E3 ubiquitin transferase</fullName>
        <ecNumber evidence="2">2.3.2.27</ecNumber>
    </recommendedName>
</protein>
<keyword evidence="3" id="KW-0433">Leucine-rich repeat</keyword>
<evidence type="ECO:0000256" key="1">
    <source>
        <dbReference type="ARBA" id="ARBA00000900"/>
    </source>
</evidence>
<sequence>MSTHPPTLPRAPVSASLHGKLLEQLIPDWLIAASPARRAAMKAASTRPAHGYHHFPNDQQQALKERVTAAFVAQSRLDRTMAGLESVDAFAQALLGKALKDQFNVTVDLGKTLLCLRRPLELGVLEVEVSTFEVLKLPLLQAALHNFEASECEAGAYHARSGFVVETATPGEFQATEIGITVRQFLTLCRSLDVGARYQARIKAFFEKTDTLRRHFIASQKTALRAAAEWALLKQDIEPADYRMILSVVDGQIYPQLGGKAVWFRDLSLMKRRMTGCVVFSISERYRYTNEFIVYIPHDPQHPLKRYTMAQMREVFKGKFTAADPTASAPGPTAYQQFFSQFVAYADRPYYFSQFTQKAADSPSDPLHSIWVKVAQLIPPLSTIARIKELPPEAPGKREPQPDPFLDPLPTTRKGVAGIWADNTDLWQYLYEQHQAKFIADAKAHAVPTADVDARVRAEKLSHLLELGMMALNLVSMFVPVLGEIMMTVMAGQLLYESFEGAIEWSEGDRQAAKAHLVDVAQNLALIGVMGAVGKGAGRLQAASAEPVIEHLHPVERPDGSVRLWKPDLDAYVSDSVLPASAVPDAQGVYRFDGKTFIRQQGKVYQTHYDETLKSWRIRHPHDPAAYQPILEHNRLGAWRHNLERPLSWDRLTLLRRIGHSTEAFSDAQLLEIADVSGVSDEALRQMHLDHQPAPLALADTLRLYEADQQVGRLIDQVERGTPLDDSYLLTLPMLTQMPRWPSGKILQVFDGAQLSGPSRLFGAESGLIEGQTHTPIQVTRAEVLDGQLPERILAALDEPQTRWLLGAEPARVVESRPLELRKQIADYLRTRQPAMFDRLYDEPALNDRRIARLQAATPGLGSSAAIRVLLEANAEELARLQSGKRVPLRLLEISREFARRRRFNHAVAGLHMENSGGSESQWLALRALERLPGWSDEVRLEVREGSLDGSLIDSVGNESAGQTKYLVKRGPVYQAYNERGEALNSVPRHGDNFFASILHALPDQSRQALGFTQVARSAGLRRALIRYVARHRAELARLASRRHGHKKRFKAPVRVRQHGLGYYASGRGEGVNPLLVTRVQDVYPALTDQQAGGFILKQLAAGRTDAQIYELLQRRLREWQELESSLAQWEGVPAPEPTLESMIGGRSSVVRSLKQSWRNSPLADSHASAARLDLTCDDPLPVLTADFSHVRDLRVRGRCITDANVDELLGSFPRLKSLRINATAEAFTNVPAVLQNMPEFTDLTLYSAMPYAADMPARLAQLTRLEALSVSTSSYQPLAFDVSGMRNLRTLEIVAYSLFDWPAGALDLPALERLNLRDTGISTVPATLLQGHGKLWSGLSLDWSRFSRENFTGVYEYVKTHPEHLIDRETMVRDYCRGELRRLGEGVNQSPEGVFNRFFEQWPDEQQRFTAINALSDQYAALDSQLNQWQQRVVVSEESLRELVARSNLAHVLKTSWRKGMFKRYGATISASTLDLSGLMLSELPALPADAFAHVRTLLLSGQRVAAVQMRAFLSAFSEVRTLDLSDNALHEWPIESQSLSRLVHLDLADNQLTDASGLERGLSELPALEQLNLRNNPLSELNVGSQQRLKALDLQATHLQQWPTGAEGLPQLAWLDLRDTRISTLPPAVLESTALLNTNLTGTPLTAAASAELRLAQRRLEDTLGLPAGALDAFARQPVPATFPPAENGVSVARQLLPLTQAPVSTGLTRMRQDLQRVQPALSDEQATQMIEALRNEGATEVQIGERITGWSQTFETIVRRLNGWLYTRETRGVDWVISSQSRSLAAWRILTCWRARLSVAGVDALLDLNGLQLGDLPPLPEDFGHVGSLNLTGTRVTAEGSNGFLKAFTHLRSLTLSGNELTALPDAVGQMPQLERLELASNNFSDTEPLYAALSGLQHLQALDLGYNHLDAFDVSYFEHLQSLDLRNNNLTEWPAGTLDAQHLRTLNLSRNDITAIPEQALDGEHDELMDGTDLTDNYNLSEESLERLRTYQAAGNRPRVLGFSSSDLEEMADDVAGGLSETTDSIESDETLPGEQAHAQQKAPWLANLPADQALARDRLWDQLAAEPDSAAFFHLLDRLQDTQEFRVANADLTRRVWMVMEAAAANSELREVIFAGSATHGTCVDGRILTFSGLEGKVFTYNALLDLPAGRPGIRGEALLSLSRQLFRLDKVDELAKAAAARSGFDEAEVRLGYRIGLTGGWDDGLELPGQPKNMKFASGVTPQQLVNARAEVVSAERSERFLEDLIQRDYWLDYLKEQQPEAFRQMDELQLMEEGEDEGLSADDPLYLSRLFDQAAARNARLIELSREEIERIGLSAGNAQMPGTSGQMSGG</sequence>
<proteinExistence type="inferred from homology"/>
<dbReference type="Gene3D" id="1.20.1270.130">
    <property type="entry name" value="Shigella T3SS effector IpaH domain"/>
    <property type="match status" value="1"/>
</dbReference>
<gene>
    <name evidence="8" type="ORF">CRX57_03150</name>
</gene>
<dbReference type="InterPro" id="IPR032675">
    <property type="entry name" value="LRR_dom_sf"/>
</dbReference>
<dbReference type="SMART" id="SM00369">
    <property type="entry name" value="LRR_TYP"/>
    <property type="match status" value="9"/>
</dbReference>
<evidence type="ECO:0000256" key="5">
    <source>
        <dbReference type="ARBA" id="ARBA00023026"/>
    </source>
</evidence>
<dbReference type="Gene3D" id="3.80.10.10">
    <property type="entry name" value="Ribonuclease Inhibitor"/>
    <property type="match status" value="3"/>
</dbReference>
<dbReference type="SUPFAM" id="SSF52058">
    <property type="entry name" value="L domain-like"/>
    <property type="match status" value="2"/>
</dbReference>
<dbReference type="InterPro" id="IPR046673">
    <property type="entry name" value="ToxA_N"/>
</dbReference>
<dbReference type="Pfam" id="PF14496">
    <property type="entry name" value="NEL"/>
    <property type="match status" value="1"/>
</dbReference>
<keyword evidence="6" id="KW-0833">Ubl conjugation pathway</keyword>
<comment type="caution">
    <text evidence="8">The sequence shown here is derived from an EMBL/GenBank/DDBJ whole genome shotgun (WGS) entry which is preliminary data.</text>
</comment>
<dbReference type="Pfam" id="PF20178">
    <property type="entry name" value="ToxA_N"/>
    <property type="match status" value="1"/>
</dbReference>
<evidence type="ECO:0000256" key="4">
    <source>
        <dbReference type="ARBA" id="ARBA00022737"/>
    </source>
</evidence>
<dbReference type="Gene3D" id="1.20.58.360">
    <property type="entry name" value="Shigella T3SS effector IpaH defines"/>
    <property type="match status" value="1"/>
</dbReference>
<name>A0A2C5W553_PSEPU</name>
<dbReference type="GO" id="GO:0005576">
    <property type="term" value="C:extracellular region"/>
    <property type="evidence" value="ECO:0007669"/>
    <property type="project" value="UniProtKB-UniRule"/>
</dbReference>
<keyword evidence="6" id="KW-0808">Transferase</keyword>
<dbReference type="Pfam" id="PF12799">
    <property type="entry name" value="LRR_4"/>
    <property type="match status" value="1"/>
</dbReference>
<dbReference type="InterPro" id="IPR050216">
    <property type="entry name" value="LRR_domain-containing"/>
</dbReference>
<evidence type="ECO:0000256" key="3">
    <source>
        <dbReference type="ARBA" id="ARBA00022614"/>
    </source>
</evidence>
<dbReference type="Proteomes" id="UP000222460">
    <property type="component" value="Unassembled WGS sequence"/>
</dbReference>
<dbReference type="InterPro" id="IPR025875">
    <property type="entry name" value="Leu-rich_rpt_4"/>
</dbReference>
<dbReference type="InterPro" id="IPR001611">
    <property type="entry name" value="Leu-rich_rpt"/>
</dbReference>
<keyword evidence="6" id="KW-0964">Secreted</keyword>
<feature type="domain" description="NEL" evidence="7">
    <location>
        <begin position="2041"/>
        <end position="2338"/>
    </location>
</feature>
<dbReference type="InterPro" id="IPR029487">
    <property type="entry name" value="NEL_dom"/>
</dbReference>
<evidence type="ECO:0000313" key="9">
    <source>
        <dbReference type="Proteomes" id="UP000222460"/>
    </source>
</evidence>
<dbReference type="EC" id="2.3.2.27" evidence="2"/>
<evidence type="ECO:0000256" key="2">
    <source>
        <dbReference type="ARBA" id="ARBA00012483"/>
    </source>
</evidence>
<keyword evidence="5" id="KW-0843">Virulence</keyword>
<evidence type="ECO:0000259" key="7">
    <source>
        <dbReference type="PROSITE" id="PS52053"/>
    </source>
</evidence>
<evidence type="ECO:0000256" key="6">
    <source>
        <dbReference type="PROSITE-ProRule" id="PRU01398"/>
    </source>
</evidence>
<comment type="catalytic activity">
    <reaction evidence="1">
        <text>S-ubiquitinyl-[E2 ubiquitin-conjugating enzyme]-L-cysteine + [acceptor protein]-L-lysine = [E2 ubiquitin-conjugating enzyme]-L-cysteine + N(6)-ubiquitinyl-[acceptor protein]-L-lysine.</text>
        <dbReference type="EC" id="2.3.2.27"/>
    </reaction>
</comment>
<comment type="PTM">
    <text evidence="6">Ubiquitinated in the presence of host E1 ubiquitin-activating enzyme, E2 ubiquitin-conjugating enzyme and ubiquitin.</text>
</comment>
<evidence type="ECO:0000313" key="8">
    <source>
        <dbReference type="EMBL" id="PHH39200.1"/>
    </source>
</evidence>
<dbReference type="GO" id="GO:0016567">
    <property type="term" value="P:protein ubiquitination"/>
    <property type="evidence" value="ECO:0007669"/>
    <property type="project" value="InterPro"/>
</dbReference>
<reference evidence="9" key="1">
    <citation type="submission" date="2017-10" db="EMBL/GenBank/DDBJ databases">
        <title>FDA dAtabase for Regulatory Grade micrObial Sequences (FDA-ARGOS): Supporting development and validation of Infectious Disease Dx tests.</title>
        <authorList>
            <person name="Goldberg B."/>
            <person name="Campos J."/>
            <person name="Tallon L."/>
            <person name="Sadzewicz L."/>
            <person name="Ott S."/>
            <person name="Zhao X."/>
            <person name="Nagaraj S."/>
            <person name="Vavikolanu K."/>
            <person name="Aluvathingal J."/>
            <person name="Nadendla S."/>
            <person name="Geyer C."/>
            <person name="Sichtig H."/>
        </authorList>
    </citation>
    <scope>NUCLEOTIDE SEQUENCE [LARGE SCALE GENOMIC DNA]</scope>
    <source>
        <strain evidence="9">FDAARGOS_376</strain>
    </source>
</reference>
<dbReference type="Pfam" id="PF13855">
    <property type="entry name" value="LRR_8"/>
    <property type="match status" value="2"/>
</dbReference>
<keyword evidence="6" id="KW-1035">Host cytoplasm</keyword>
<dbReference type="PANTHER" id="PTHR48051:SF1">
    <property type="entry name" value="RAS SUPPRESSOR PROTEIN 1"/>
    <property type="match status" value="1"/>
</dbReference>
<dbReference type="PANTHER" id="PTHR48051">
    <property type="match status" value="1"/>
</dbReference>
<keyword evidence="6" id="KW-0832">Ubl conjugation</keyword>
<dbReference type="PROSITE" id="PS52053">
    <property type="entry name" value="NEL"/>
    <property type="match status" value="1"/>
</dbReference>
<keyword evidence="4" id="KW-0677">Repeat</keyword>
<dbReference type="GO" id="GO:0005737">
    <property type="term" value="C:cytoplasm"/>
    <property type="evidence" value="ECO:0007669"/>
    <property type="project" value="TreeGrafter"/>
</dbReference>
<organism evidence="8 9">
    <name type="scientific">Pseudomonas putida</name>
    <name type="common">Arthrobacter siderocapsulatus</name>
    <dbReference type="NCBI Taxonomy" id="303"/>
    <lineage>
        <taxon>Bacteria</taxon>
        <taxon>Pseudomonadati</taxon>
        <taxon>Pseudomonadota</taxon>
        <taxon>Gammaproteobacteria</taxon>
        <taxon>Pseudomonadales</taxon>
        <taxon>Pseudomonadaceae</taxon>
        <taxon>Pseudomonas</taxon>
    </lineage>
</organism>
<dbReference type="RefSeq" id="WP_098964195.1">
    <property type="nucleotide sequence ID" value="NZ_PDKZ01000002.1"/>
</dbReference>
<dbReference type="InterPro" id="IPR003591">
    <property type="entry name" value="Leu-rich_rpt_typical-subtyp"/>
</dbReference>